<evidence type="ECO:0000313" key="1">
    <source>
        <dbReference type="EMBL" id="KAG5188396.1"/>
    </source>
</evidence>
<sequence length="377" mass="40424">MCAGRHPKIVPRPPLWRAAPQVRRLTAPNAQKRQVPEQHPLVRRSADRRRVRVRDAVKQRDIRLARIARRRLRAVLLRVQRKHAHPCTVDAPEEGQRPARILHGAGDRCATCISRECLAHARPHEQRLRTAGQLCHHQVAAQRACRAAALNVPRVTSTSSWSSTHRCTDALSSVCSRTSALYTDGRAAASFRPAPGGLPTAAAGAFRAGALHSANIARGCARRPLEASASAFAQPIGHCTMLFSRKDAEPGEAFTRQVTAISISIGVGIGIGVEDAAPAQRRPAIAASLADAISTQLRQCGGACAHVAVSLRVRLVREQAGYCDVLGAMQEAKLMLIDLAPSAGAGRRWAPPAIAAAEAVLRTSTPRRVVKLGEDGP</sequence>
<dbReference type="AlphaFoldDB" id="A0A836CM35"/>
<accession>A0A836CM35</accession>
<name>A0A836CM35_9STRA</name>
<dbReference type="Proteomes" id="UP000664859">
    <property type="component" value="Unassembled WGS sequence"/>
</dbReference>
<organism evidence="1 2">
    <name type="scientific">Tribonema minus</name>
    <dbReference type="NCBI Taxonomy" id="303371"/>
    <lineage>
        <taxon>Eukaryota</taxon>
        <taxon>Sar</taxon>
        <taxon>Stramenopiles</taxon>
        <taxon>Ochrophyta</taxon>
        <taxon>PX clade</taxon>
        <taxon>Xanthophyceae</taxon>
        <taxon>Tribonematales</taxon>
        <taxon>Tribonemataceae</taxon>
        <taxon>Tribonema</taxon>
    </lineage>
</organism>
<comment type="caution">
    <text evidence="1">The sequence shown here is derived from an EMBL/GenBank/DDBJ whole genome shotgun (WGS) entry which is preliminary data.</text>
</comment>
<proteinExistence type="predicted"/>
<protein>
    <submittedName>
        <fullName evidence="1">Uncharacterized protein</fullName>
    </submittedName>
</protein>
<reference evidence="1" key="1">
    <citation type="submission" date="2021-02" db="EMBL/GenBank/DDBJ databases">
        <title>First Annotated Genome of the Yellow-green Alga Tribonema minus.</title>
        <authorList>
            <person name="Mahan K.M."/>
        </authorList>
    </citation>
    <scope>NUCLEOTIDE SEQUENCE</scope>
    <source>
        <strain evidence="1">UTEX B ZZ1240</strain>
    </source>
</reference>
<gene>
    <name evidence="1" type="ORF">JKP88DRAFT_253513</name>
</gene>
<evidence type="ECO:0000313" key="2">
    <source>
        <dbReference type="Proteomes" id="UP000664859"/>
    </source>
</evidence>
<dbReference type="EMBL" id="JAFCMP010000070">
    <property type="protein sequence ID" value="KAG5188396.1"/>
    <property type="molecule type" value="Genomic_DNA"/>
</dbReference>
<keyword evidence="2" id="KW-1185">Reference proteome</keyword>